<dbReference type="EMBL" id="CP059833">
    <property type="protein sequence ID" value="QMV85053.1"/>
    <property type="molecule type" value="Genomic_DNA"/>
</dbReference>
<accession>A0A7G5FEL2</accession>
<evidence type="ECO:0000313" key="3">
    <source>
        <dbReference type="EMBL" id="QMV85053.1"/>
    </source>
</evidence>
<reference evidence="3 4" key="1">
    <citation type="submission" date="2020-07" db="EMBL/GenBank/DDBJ databases">
        <title>non toxigenic Corynebacterium sp. nov from a clinical source.</title>
        <authorList>
            <person name="Bernier A.-M."/>
            <person name="Bernard K."/>
        </authorList>
    </citation>
    <scope>NUCLEOTIDE SEQUENCE [LARGE SCALE GENOMIC DNA]</scope>
    <source>
        <strain evidence="4">NML 93-0612</strain>
    </source>
</reference>
<feature type="coiled-coil region" evidence="1">
    <location>
        <begin position="201"/>
        <end position="382"/>
    </location>
</feature>
<evidence type="ECO:0000256" key="1">
    <source>
        <dbReference type="SAM" id="Coils"/>
    </source>
</evidence>
<sequence length="867" mass="95776">MRIHDIELTNVRGLEHFRLTDIPEHGVIVISGDNEAGKSTVVEALAIVQQFRHRSTNRNIRALQPSGKDVPVTIELRATVGETTFRIRKQYLRKAAAELIIEQPRREVFTGDAAEDKLASLLDEHVDSALAEALFVKQGDVDTAIAAAGIPSLRAALERAEGSTEIIDDTDFMKSVETEYQRFYTAKGKETGELVAAIKKLAVAEESFQDAQARNAELERNLSIVEDQKRLLEELRTKIPKAVATAEKAREELAQAERQQRELDTAQATLNHHNLLVKTADQDVAQRAELAAAVETKKQLLDKLTEQHTKLTERKAEHSEKLQRAKENLAAITARLSDARKALSTMRSRHAAAVAAEKLDTLTALITKAEQRERTVRELQEQVPSTLHTKEQLHAVADARLAVTIAETKLHAESATLRLTGAPGTMVTIGDEEIALSKESKDFHLTQCTDITIGDTVATFIPPSTGDSARTEVAAAKEALASLLAQAGVPDEETLRSAFDEQEETLRSLQAARRELSVVLGEKDLATLRAQVKELEQTDPDPDPIPVEKATTMIEELEAELRTVESEHAAASAELREVESDSVQTDLKVSAARIDDATAQLQRAEEQLGTARASASDEELATRTAQVVDDRDRAQERVERLNETMPDMELCSWRATSSAENLASLRNEEKESSLKLQWHGGEVERAEGVAEQLIKASEVKEAAQYRYERVRAQADSVNLLRSTLIKHRDAARERYAAPFAEKLSGLASTVFGMGVEFFLNDSLQIEQRVVDETVVSVSDLSGGAQEQLGLLARFAIADLVADEEGVPIFVDDALGNTDNLRLELMNYVFSRMGSQHQVFVLTCMPSRYQKISGKTSFRMEDLKMGRP</sequence>
<dbReference type="SUPFAM" id="SSF52540">
    <property type="entry name" value="P-loop containing nucleoside triphosphate hydrolases"/>
    <property type="match status" value="1"/>
</dbReference>
<keyword evidence="1" id="KW-0175">Coiled coil</keyword>
<proteinExistence type="predicted"/>
<dbReference type="Proteomes" id="UP000515570">
    <property type="component" value="Chromosome"/>
</dbReference>
<gene>
    <name evidence="3" type="ORF">HW450_12085</name>
</gene>
<dbReference type="RefSeq" id="WP_182385860.1">
    <property type="nucleotide sequence ID" value="NZ_CP059833.1"/>
</dbReference>
<feature type="coiled-coil region" evidence="1">
    <location>
        <begin position="492"/>
        <end position="644"/>
    </location>
</feature>
<protein>
    <recommendedName>
        <fullName evidence="2">Endonuclease GajA/Old nuclease/RecF-like AAA domain-containing protein</fullName>
    </recommendedName>
</protein>
<dbReference type="Pfam" id="PF13175">
    <property type="entry name" value="AAA_15"/>
    <property type="match status" value="1"/>
</dbReference>
<keyword evidence="4" id="KW-1185">Reference proteome</keyword>
<evidence type="ECO:0000259" key="2">
    <source>
        <dbReference type="Pfam" id="PF13175"/>
    </source>
</evidence>
<name>A0A7G5FEL2_9CORY</name>
<feature type="domain" description="Endonuclease GajA/Old nuclease/RecF-like AAA" evidence="2">
    <location>
        <begin position="1"/>
        <end position="341"/>
    </location>
</feature>
<dbReference type="InterPro" id="IPR027417">
    <property type="entry name" value="P-loop_NTPase"/>
</dbReference>
<dbReference type="PANTHER" id="PTHR41259:SF1">
    <property type="entry name" value="DOUBLE-STRAND BREAK REPAIR RAD50 ATPASE, PUTATIVE-RELATED"/>
    <property type="match status" value="1"/>
</dbReference>
<evidence type="ECO:0000313" key="4">
    <source>
        <dbReference type="Proteomes" id="UP000515570"/>
    </source>
</evidence>
<dbReference type="InterPro" id="IPR041685">
    <property type="entry name" value="AAA_GajA/Old/RecF-like"/>
</dbReference>
<dbReference type="AlphaFoldDB" id="A0A7G5FEL2"/>
<organism evidence="3 4">
    <name type="scientific">Corynebacterium hindlerae</name>
    <dbReference type="NCBI Taxonomy" id="699041"/>
    <lineage>
        <taxon>Bacteria</taxon>
        <taxon>Bacillati</taxon>
        <taxon>Actinomycetota</taxon>
        <taxon>Actinomycetes</taxon>
        <taxon>Mycobacteriales</taxon>
        <taxon>Corynebacteriaceae</taxon>
        <taxon>Corynebacterium</taxon>
    </lineage>
</organism>
<dbReference type="Gene3D" id="3.40.50.300">
    <property type="entry name" value="P-loop containing nucleotide triphosphate hydrolases"/>
    <property type="match status" value="2"/>
</dbReference>
<dbReference type="PANTHER" id="PTHR41259">
    <property type="entry name" value="DOUBLE-STRAND BREAK REPAIR RAD50 ATPASE, PUTATIVE-RELATED"/>
    <property type="match status" value="1"/>
</dbReference>